<comment type="caution">
    <text evidence="2">The sequence shown here is derived from an EMBL/GenBank/DDBJ whole genome shotgun (WGS) entry which is preliminary data.</text>
</comment>
<evidence type="ECO:0000313" key="2">
    <source>
        <dbReference type="EMBL" id="PQO35327.1"/>
    </source>
</evidence>
<dbReference type="PANTHER" id="PTHR14136">
    <property type="entry name" value="BTB_POZ DOMAIN-CONTAINING PROTEIN KCTD9"/>
    <property type="match status" value="1"/>
</dbReference>
<proteinExistence type="predicted"/>
<evidence type="ECO:0000313" key="3">
    <source>
        <dbReference type="Proteomes" id="UP000238322"/>
    </source>
</evidence>
<dbReference type="Pfam" id="PF00805">
    <property type="entry name" value="Pentapeptide"/>
    <property type="match status" value="3"/>
</dbReference>
<name>A0A2S8FT38_9BACT</name>
<gene>
    <name evidence="2" type="ORF">C5Y83_10905</name>
</gene>
<dbReference type="InterPro" id="IPR051082">
    <property type="entry name" value="Pentapeptide-BTB/POZ_domain"/>
</dbReference>
<dbReference type="SUPFAM" id="SSF141571">
    <property type="entry name" value="Pentapeptide repeat-like"/>
    <property type="match status" value="1"/>
</dbReference>
<dbReference type="InterPro" id="IPR054568">
    <property type="entry name" value="NNH3"/>
</dbReference>
<dbReference type="SUPFAM" id="SSF52540">
    <property type="entry name" value="P-loop containing nucleoside triphosphate hydrolases"/>
    <property type="match status" value="1"/>
</dbReference>
<dbReference type="Gene3D" id="2.160.20.80">
    <property type="entry name" value="E3 ubiquitin-protein ligase SopA"/>
    <property type="match status" value="1"/>
</dbReference>
<dbReference type="RefSeq" id="WP_105329719.1">
    <property type="nucleotide sequence ID" value="NZ_PUHY01000008.1"/>
</dbReference>
<reference evidence="2 3" key="1">
    <citation type="submission" date="2018-02" db="EMBL/GenBank/DDBJ databases">
        <title>Comparative genomes isolates from brazilian mangrove.</title>
        <authorList>
            <person name="Araujo J.E."/>
            <person name="Taketani R.G."/>
            <person name="Silva M.C.P."/>
            <person name="Loureco M.V."/>
            <person name="Andreote F.D."/>
        </authorList>
    </citation>
    <scope>NUCLEOTIDE SEQUENCE [LARGE SCALE GENOMIC DNA]</scope>
    <source>
        <strain evidence="2 3">Hex-1 MGV</strain>
    </source>
</reference>
<dbReference type="Gene3D" id="3.40.50.300">
    <property type="entry name" value="P-loop containing nucleotide triphosphate hydrolases"/>
    <property type="match status" value="1"/>
</dbReference>
<dbReference type="InterPro" id="IPR001646">
    <property type="entry name" value="5peptide_repeat"/>
</dbReference>
<dbReference type="OrthoDB" id="419933at2"/>
<dbReference type="InterPro" id="IPR027417">
    <property type="entry name" value="P-loop_NTPase"/>
</dbReference>
<accession>A0A2S8FT38</accession>
<sequence length="946" mass="105380">MAKSKKSKTLSASSQAEPHLSLWNQPLNADFKTFFKALGKGVAHGLTGKQEDLVADFAEAATAFGIATPPEQLAWRLVERSLQRAVIALVHEGSDLFAMLDISDTKAEKATDSIGMAMEQTSVTIDGNFFAQPGNMPVVQWVQSTLTNWLLGLGFEQNRAETLSARLPSYFTFAVQEEWRKHNETYEPLREFLDTPFARASERQEQWILYTAWLSQQADQRMFDETFSVRQVYVRLRASFVKKKSEDRSSARMEVDRERPREQVVWLDECLNAWLEAWNRDDPIRVLSGGPGSGKSAFARLFAADVAASGKCRVVYVPLHLFDLKADLTAAVHAFCDGNEYLPNDVLDSKLGEPRLMLIFDGLDELEKQGKMAAQVASEFVAEVRRTVDRVNQVGPRLVVLLCGRPVAVQAGESVLHRDEQILHLLPYVLTDEDTARYDDPLGVLGTDQRDEWWANYGKCVGKAYAKLPDALGRYDFREITAQPLLNYLVALSYDRGKLDFSKAFNLNAVYRDLIDAVYERGYEKRPNRSIEGLELKKFVRVLEEVGLAAWHGDGRTTTVKNIETRCSKTNVVKQALTQFAGDAEAGVTRLLTAFYFRQHGEIEGDKTFEFTHKSFGEYLTACRLIRELKLIHEELHRRDEGAEGGFDEQQSLERWADLCGPTEITHDLYRFLRQEVATYPRDEVVGWQKSCIRLINHLLRHAMPMEKLSKLSTFKELDRQARNAEESLLAALNSCAEHTKKISEIKWPEETSFGAWLSRLSPQRTNASNRVALESLSFLRISFQVIDVQDLYWANLRESQLDHVNAALATFGFSELARANLAGANLAGANLTDANLKDANLNGVNLEEANLAAARLIDANLARANLAAANLAGADLEEANLAGARLTDANLTDANLEGANLKGANLEGANLKGANLEGANLEGANLEGANLEGANLEGANLEGAN</sequence>
<feature type="non-terminal residue" evidence="2">
    <location>
        <position position="946"/>
    </location>
</feature>
<organism evidence="2 3">
    <name type="scientific">Blastopirellula marina</name>
    <dbReference type="NCBI Taxonomy" id="124"/>
    <lineage>
        <taxon>Bacteria</taxon>
        <taxon>Pseudomonadati</taxon>
        <taxon>Planctomycetota</taxon>
        <taxon>Planctomycetia</taxon>
        <taxon>Pirellulales</taxon>
        <taxon>Pirellulaceae</taxon>
        <taxon>Blastopirellula</taxon>
    </lineage>
</organism>
<evidence type="ECO:0000259" key="1">
    <source>
        <dbReference type="Pfam" id="PF22735"/>
    </source>
</evidence>
<dbReference type="AlphaFoldDB" id="A0A2S8FT38"/>
<dbReference type="PANTHER" id="PTHR14136:SF17">
    <property type="entry name" value="BTB_POZ DOMAIN-CONTAINING PROTEIN KCTD9"/>
    <property type="match status" value="1"/>
</dbReference>
<feature type="domain" description="NACHT N-terminal Helical" evidence="1">
    <location>
        <begin position="25"/>
        <end position="228"/>
    </location>
</feature>
<protein>
    <recommendedName>
        <fullName evidence="1">NACHT N-terminal Helical domain-containing protein</fullName>
    </recommendedName>
</protein>
<dbReference type="Proteomes" id="UP000238322">
    <property type="component" value="Unassembled WGS sequence"/>
</dbReference>
<dbReference type="Pfam" id="PF22735">
    <property type="entry name" value="NNH3"/>
    <property type="match status" value="1"/>
</dbReference>
<dbReference type="EMBL" id="PUHY01000008">
    <property type="protein sequence ID" value="PQO35327.1"/>
    <property type="molecule type" value="Genomic_DNA"/>
</dbReference>